<dbReference type="EMBL" id="BMGJ01000001">
    <property type="protein sequence ID" value="GGD48476.1"/>
    <property type="molecule type" value="Genomic_DNA"/>
</dbReference>
<evidence type="ECO:0000313" key="6">
    <source>
        <dbReference type="Proteomes" id="UP000614272"/>
    </source>
</evidence>
<feature type="transmembrane region" description="Helical" evidence="3">
    <location>
        <begin position="7"/>
        <end position="29"/>
    </location>
</feature>
<keyword evidence="3" id="KW-1133">Transmembrane helix</keyword>
<name>A0ABQ1QVL2_9ALTE</name>
<keyword evidence="3" id="KW-0812">Transmembrane</keyword>
<dbReference type="InterPro" id="IPR050469">
    <property type="entry name" value="Diguanylate_Cyclase"/>
</dbReference>
<dbReference type="SUPFAM" id="SSF55073">
    <property type="entry name" value="Nucleotide cyclase"/>
    <property type="match status" value="1"/>
</dbReference>
<dbReference type="EC" id="2.7.7.65" evidence="1"/>
<organism evidence="5 6">
    <name type="scientific">Lacimicrobium alkaliphilum</name>
    <dbReference type="NCBI Taxonomy" id="1526571"/>
    <lineage>
        <taxon>Bacteria</taxon>
        <taxon>Pseudomonadati</taxon>
        <taxon>Pseudomonadota</taxon>
        <taxon>Gammaproteobacteria</taxon>
        <taxon>Alteromonadales</taxon>
        <taxon>Alteromonadaceae</taxon>
        <taxon>Lacimicrobium</taxon>
    </lineage>
</organism>
<dbReference type="PANTHER" id="PTHR45138">
    <property type="entry name" value="REGULATORY COMPONENTS OF SENSORY TRANSDUCTION SYSTEM"/>
    <property type="match status" value="1"/>
</dbReference>
<dbReference type="InterPro" id="IPR029787">
    <property type="entry name" value="Nucleotide_cyclase"/>
</dbReference>
<dbReference type="Pfam" id="PF05228">
    <property type="entry name" value="CHASE4"/>
    <property type="match status" value="1"/>
</dbReference>
<dbReference type="RefSeq" id="WP_099033386.1">
    <property type="nucleotide sequence ID" value="NZ_BMGJ01000001.1"/>
</dbReference>
<feature type="domain" description="GGDEF" evidence="4">
    <location>
        <begin position="379"/>
        <end position="520"/>
    </location>
</feature>
<dbReference type="PROSITE" id="PS50887">
    <property type="entry name" value="GGDEF"/>
    <property type="match status" value="1"/>
</dbReference>
<dbReference type="PANTHER" id="PTHR45138:SF9">
    <property type="entry name" value="DIGUANYLATE CYCLASE DGCM-RELATED"/>
    <property type="match status" value="1"/>
</dbReference>
<dbReference type="Gene3D" id="3.30.70.270">
    <property type="match status" value="1"/>
</dbReference>
<dbReference type="Pfam" id="PF00990">
    <property type="entry name" value="GGDEF"/>
    <property type="match status" value="1"/>
</dbReference>
<keyword evidence="6" id="KW-1185">Reference proteome</keyword>
<dbReference type="InterPro" id="IPR000160">
    <property type="entry name" value="GGDEF_dom"/>
</dbReference>
<evidence type="ECO:0000259" key="4">
    <source>
        <dbReference type="PROSITE" id="PS50887"/>
    </source>
</evidence>
<sequence>MYSIRRYFLYFFVVYSLTLVMVFLGYRVFIEYPYDLATVKEHQKRELESLSKGLNLNLNNLEAIVTDWAHWTDTHNYVLSPKTNQRYLEENILDSTFETFDLSAIIYFNSHFDEVFSQGYSLDKGKMIPASQLLDFPLDNVLRSRINPGQAWSSSGWLITEQGPAAYALEYITDSSEQAQPSGYLMFVQAITQAQVESLEDITRLKLSFKPTSLNDPETFGVVSLMTPELVEGFQLQRKRLLDDYTGTPIMLLTITHDPLTIPELIGWSEALILILLLAVPAVLMFAIDKTLIRPLWRNSREISTMVDKKSIEELSQQLPVLELEQIRQAFNNIVRLVNSQQKDLQALSMTDGLTGIANRRAFDEGAMSIWHSVLRQGDPFLLAILDLDYFKYFNDTLGHPAGDEALKRIGFVLSQFCRRSSELCARIGGEEFAVVIAGEDQANAEQRIQHLRQSVEALAVQHPASPISDVLTCSIGALYIPQPGADYRNLSLSDLLSLVDKELYRAKQEGRNRASFQCYSLPHPCD</sequence>
<protein>
    <recommendedName>
        <fullName evidence="1">diguanylate cyclase</fullName>
        <ecNumber evidence="1">2.7.7.65</ecNumber>
    </recommendedName>
</protein>
<comment type="caution">
    <text evidence="5">The sequence shown here is derived from an EMBL/GenBank/DDBJ whole genome shotgun (WGS) entry which is preliminary data.</text>
</comment>
<proteinExistence type="predicted"/>
<dbReference type="CDD" id="cd01949">
    <property type="entry name" value="GGDEF"/>
    <property type="match status" value="1"/>
</dbReference>
<evidence type="ECO:0000313" key="5">
    <source>
        <dbReference type="EMBL" id="GGD48476.1"/>
    </source>
</evidence>
<evidence type="ECO:0000256" key="2">
    <source>
        <dbReference type="ARBA" id="ARBA00034247"/>
    </source>
</evidence>
<gene>
    <name evidence="5" type="ORF">GCM10011357_00480</name>
</gene>
<comment type="catalytic activity">
    <reaction evidence="2">
        <text>2 GTP = 3',3'-c-di-GMP + 2 diphosphate</text>
        <dbReference type="Rhea" id="RHEA:24898"/>
        <dbReference type="ChEBI" id="CHEBI:33019"/>
        <dbReference type="ChEBI" id="CHEBI:37565"/>
        <dbReference type="ChEBI" id="CHEBI:58805"/>
        <dbReference type="EC" id="2.7.7.65"/>
    </reaction>
</comment>
<dbReference type="SMART" id="SM00267">
    <property type="entry name" value="GGDEF"/>
    <property type="match status" value="1"/>
</dbReference>
<keyword evidence="3" id="KW-0472">Membrane</keyword>
<dbReference type="NCBIfam" id="TIGR00254">
    <property type="entry name" value="GGDEF"/>
    <property type="match status" value="1"/>
</dbReference>
<dbReference type="InterPro" id="IPR043128">
    <property type="entry name" value="Rev_trsase/Diguanyl_cyclase"/>
</dbReference>
<evidence type="ECO:0000256" key="3">
    <source>
        <dbReference type="SAM" id="Phobius"/>
    </source>
</evidence>
<accession>A0ABQ1QVL2</accession>
<evidence type="ECO:0000256" key="1">
    <source>
        <dbReference type="ARBA" id="ARBA00012528"/>
    </source>
</evidence>
<dbReference type="InterPro" id="IPR007892">
    <property type="entry name" value="CHASE4"/>
</dbReference>
<dbReference type="Proteomes" id="UP000614272">
    <property type="component" value="Unassembled WGS sequence"/>
</dbReference>
<feature type="transmembrane region" description="Helical" evidence="3">
    <location>
        <begin position="265"/>
        <end position="288"/>
    </location>
</feature>
<reference evidence="6" key="1">
    <citation type="journal article" date="2019" name="Int. J. Syst. Evol. Microbiol.">
        <title>The Global Catalogue of Microorganisms (GCM) 10K type strain sequencing project: providing services to taxonomists for standard genome sequencing and annotation.</title>
        <authorList>
            <consortium name="The Broad Institute Genomics Platform"/>
            <consortium name="The Broad Institute Genome Sequencing Center for Infectious Disease"/>
            <person name="Wu L."/>
            <person name="Ma J."/>
        </authorList>
    </citation>
    <scope>NUCLEOTIDE SEQUENCE [LARGE SCALE GENOMIC DNA]</scope>
    <source>
        <strain evidence="6">CGMCC 1.12923</strain>
    </source>
</reference>